<comment type="caution">
    <text evidence="1">The sequence shown here is derived from an EMBL/GenBank/DDBJ whole genome shotgun (WGS) entry which is preliminary data.</text>
</comment>
<keyword evidence="2" id="KW-1185">Reference proteome</keyword>
<gene>
    <name evidence="1" type="ORF">AVEN_176213_1</name>
</gene>
<name>A0A4Y2X426_ARAVE</name>
<organism evidence="1 2">
    <name type="scientific">Araneus ventricosus</name>
    <name type="common">Orbweaver spider</name>
    <name type="synonym">Epeira ventricosa</name>
    <dbReference type="NCBI Taxonomy" id="182803"/>
    <lineage>
        <taxon>Eukaryota</taxon>
        <taxon>Metazoa</taxon>
        <taxon>Ecdysozoa</taxon>
        <taxon>Arthropoda</taxon>
        <taxon>Chelicerata</taxon>
        <taxon>Arachnida</taxon>
        <taxon>Araneae</taxon>
        <taxon>Araneomorphae</taxon>
        <taxon>Entelegynae</taxon>
        <taxon>Araneoidea</taxon>
        <taxon>Araneidae</taxon>
        <taxon>Araneus</taxon>
    </lineage>
</organism>
<accession>A0A4Y2X426</accession>
<dbReference type="Proteomes" id="UP000499080">
    <property type="component" value="Unassembled WGS sequence"/>
</dbReference>
<dbReference type="EMBL" id="BGPR01070028">
    <property type="protein sequence ID" value="GBO43550.1"/>
    <property type="molecule type" value="Genomic_DNA"/>
</dbReference>
<protein>
    <submittedName>
        <fullName evidence="1">Uncharacterized protein</fullName>
    </submittedName>
</protein>
<sequence length="97" mass="10914">MNFLSSLQGVLMYARSRAGAPEKRISFLYHLAGQKHTSGSIRPFPWIGAKDCRGGLLRDFCSRRRICVPPTSADNLRPHMTALMDTVLPLNLKKQPF</sequence>
<reference evidence="1 2" key="1">
    <citation type="journal article" date="2019" name="Sci. Rep.">
        <title>Orb-weaving spider Araneus ventricosus genome elucidates the spidroin gene catalogue.</title>
        <authorList>
            <person name="Kono N."/>
            <person name="Nakamura H."/>
            <person name="Ohtoshi R."/>
            <person name="Moran D.A.P."/>
            <person name="Shinohara A."/>
            <person name="Yoshida Y."/>
            <person name="Fujiwara M."/>
            <person name="Mori M."/>
            <person name="Tomita M."/>
            <person name="Arakawa K."/>
        </authorList>
    </citation>
    <scope>NUCLEOTIDE SEQUENCE [LARGE SCALE GENOMIC DNA]</scope>
</reference>
<evidence type="ECO:0000313" key="2">
    <source>
        <dbReference type="Proteomes" id="UP000499080"/>
    </source>
</evidence>
<proteinExistence type="predicted"/>
<dbReference type="AlphaFoldDB" id="A0A4Y2X426"/>
<evidence type="ECO:0000313" key="1">
    <source>
        <dbReference type="EMBL" id="GBO43550.1"/>
    </source>
</evidence>